<dbReference type="SUPFAM" id="SSF48726">
    <property type="entry name" value="Immunoglobulin"/>
    <property type="match status" value="1"/>
</dbReference>
<protein>
    <submittedName>
        <fullName evidence="2">Lachesin</fullName>
    </submittedName>
</protein>
<feature type="non-terminal residue" evidence="2">
    <location>
        <position position="84"/>
    </location>
</feature>
<dbReference type="Gene3D" id="2.60.40.10">
    <property type="entry name" value="Immunoglobulins"/>
    <property type="match status" value="1"/>
</dbReference>
<name>A0AAD8C5M0_BIOPF</name>
<sequence length="84" mass="9930">VTWYHVNFRQTISVGETIEVMKNEVIGGLKKYEVQRKKLGDRDTFMLIIRRLRQEDAGYYRCTVRIQAVNNDLWPTKLGQLTVQ</sequence>
<proteinExistence type="predicted"/>
<dbReference type="InterPro" id="IPR036179">
    <property type="entry name" value="Ig-like_dom_sf"/>
</dbReference>
<feature type="domain" description="Ig-like" evidence="1">
    <location>
        <begin position="1"/>
        <end position="64"/>
    </location>
</feature>
<comment type="caution">
    <text evidence="2">The sequence shown here is derived from an EMBL/GenBank/DDBJ whole genome shotgun (WGS) entry which is preliminary data.</text>
</comment>
<accession>A0AAD8C5M0</accession>
<dbReference type="InterPro" id="IPR007110">
    <property type="entry name" value="Ig-like_dom"/>
</dbReference>
<organism evidence="2 3">
    <name type="scientific">Biomphalaria pfeifferi</name>
    <name type="common">Bloodfluke planorb</name>
    <name type="synonym">Freshwater snail</name>
    <dbReference type="NCBI Taxonomy" id="112525"/>
    <lineage>
        <taxon>Eukaryota</taxon>
        <taxon>Metazoa</taxon>
        <taxon>Spiralia</taxon>
        <taxon>Lophotrochozoa</taxon>
        <taxon>Mollusca</taxon>
        <taxon>Gastropoda</taxon>
        <taxon>Heterobranchia</taxon>
        <taxon>Euthyneura</taxon>
        <taxon>Panpulmonata</taxon>
        <taxon>Hygrophila</taxon>
        <taxon>Lymnaeoidea</taxon>
        <taxon>Planorbidae</taxon>
        <taxon>Biomphalaria</taxon>
    </lineage>
</organism>
<evidence type="ECO:0000313" key="2">
    <source>
        <dbReference type="EMBL" id="KAK0066911.1"/>
    </source>
</evidence>
<dbReference type="AlphaFoldDB" id="A0AAD8C5M0"/>
<keyword evidence="3" id="KW-1185">Reference proteome</keyword>
<gene>
    <name evidence="2" type="ORF">Bpfe_003646</name>
</gene>
<reference evidence="2" key="2">
    <citation type="submission" date="2023-04" db="EMBL/GenBank/DDBJ databases">
        <authorList>
            <person name="Bu L."/>
            <person name="Lu L."/>
            <person name="Laidemitt M.R."/>
            <person name="Zhang S.M."/>
            <person name="Mutuku M."/>
            <person name="Mkoji G."/>
            <person name="Steinauer M."/>
            <person name="Loker E.S."/>
        </authorList>
    </citation>
    <scope>NUCLEOTIDE SEQUENCE</scope>
    <source>
        <strain evidence="2">KasaAsao</strain>
        <tissue evidence="2">Whole Snail</tissue>
    </source>
</reference>
<dbReference type="EMBL" id="JASAOG010000009">
    <property type="protein sequence ID" value="KAK0066911.1"/>
    <property type="molecule type" value="Genomic_DNA"/>
</dbReference>
<reference evidence="2" key="1">
    <citation type="journal article" date="2023" name="PLoS Negl. Trop. Dis.">
        <title>A genome sequence for Biomphalaria pfeifferi, the major vector snail for the human-infecting parasite Schistosoma mansoni.</title>
        <authorList>
            <person name="Bu L."/>
            <person name="Lu L."/>
            <person name="Laidemitt M.R."/>
            <person name="Zhang S.M."/>
            <person name="Mutuku M."/>
            <person name="Mkoji G."/>
            <person name="Steinauer M."/>
            <person name="Loker E.S."/>
        </authorList>
    </citation>
    <scope>NUCLEOTIDE SEQUENCE</scope>
    <source>
        <strain evidence="2">KasaAsao</strain>
    </source>
</reference>
<dbReference type="InterPro" id="IPR013783">
    <property type="entry name" value="Ig-like_fold"/>
</dbReference>
<evidence type="ECO:0000313" key="3">
    <source>
        <dbReference type="Proteomes" id="UP001233172"/>
    </source>
</evidence>
<evidence type="ECO:0000259" key="1">
    <source>
        <dbReference type="PROSITE" id="PS50835"/>
    </source>
</evidence>
<feature type="non-terminal residue" evidence="2">
    <location>
        <position position="1"/>
    </location>
</feature>
<dbReference type="Proteomes" id="UP001233172">
    <property type="component" value="Unassembled WGS sequence"/>
</dbReference>
<dbReference type="PROSITE" id="PS50835">
    <property type="entry name" value="IG_LIKE"/>
    <property type="match status" value="1"/>
</dbReference>